<dbReference type="InterPro" id="IPR000944">
    <property type="entry name" value="Tscrpt_reg_Rrf2"/>
</dbReference>
<name>A0ABV7WYT0_9HYPH</name>
<dbReference type="InterPro" id="IPR036388">
    <property type="entry name" value="WH-like_DNA-bd_sf"/>
</dbReference>
<sequence>MISQKAKYALRALISLARAAPGESRMIGEISREQAIPKKFLEQILLELKRAELVTSRRGRMGGYILLKAPEDITYGAVLRLIDGPIAPLPCLSKIAYRRCADCQDEASCEIRHVFERVTLATRAVLDRTSLADSLNLEDLPIDEPA</sequence>
<dbReference type="InterPro" id="IPR036390">
    <property type="entry name" value="WH_DNA-bd_sf"/>
</dbReference>
<comment type="caution">
    <text evidence="2">The sequence shown here is derived from an EMBL/GenBank/DDBJ whole genome shotgun (WGS) entry which is preliminary data.</text>
</comment>
<protein>
    <submittedName>
        <fullName evidence="2">RrF2 family transcriptional regulator</fullName>
    </submittedName>
</protein>
<evidence type="ECO:0000313" key="3">
    <source>
        <dbReference type="Proteomes" id="UP001595613"/>
    </source>
</evidence>
<keyword evidence="3" id="KW-1185">Reference proteome</keyword>
<dbReference type="Proteomes" id="UP001595613">
    <property type="component" value="Unassembled WGS sequence"/>
</dbReference>
<proteinExistence type="predicted"/>
<dbReference type="PANTHER" id="PTHR33221:SF5">
    <property type="entry name" value="HTH-TYPE TRANSCRIPTIONAL REGULATOR ISCR"/>
    <property type="match status" value="1"/>
</dbReference>
<accession>A0ABV7WYT0</accession>
<dbReference type="SUPFAM" id="SSF46785">
    <property type="entry name" value="Winged helix' DNA-binding domain"/>
    <property type="match status" value="1"/>
</dbReference>
<dbReference type="NCBIfam" id="TIGR00738">
    <property type="entry name" value="rrf2_super"/>
    <property type="match status" value="1"/>
</dbReference>
<gene>
    <name evidence="2" type="ORF">ACFOOL_04835</name>
</gene>
<dbReference type="PROSITE" id="PS51197">
    <property type="entry name" value="HTH_RRF2_2"/>
    <property type="match status" value="1"/>
</dbReference>
<evidence type="ECO:0000256" key="1">
    <source>
        <dbReference type="ARBA" id="ARBA00023125"/>
    </source>
</evidence>
<dbReference type="PANTHER" id="PTHR33221">
    <property type="entry name" value="WINGED HELIX-TURN-HELIX TRANSCRIPTIONAL REGULATOR, RRF2 FAMILY"/>
    <property type="match status" value="1"/>
</dbReference>
<dbReference type="Pfam" id="PF02082">
    <property type="entry name" value="Rrf2"/>
    <property type="match status" value="1"/>
</dbReference>
<keyword evidence="1" id="KW-0238">DNA-binding</keyword>
<evidence type="ECO:0000313" key="2">
    <source>
        <dbReference type="EMBL" id="MFC3704077.1"/>
    </source>
</evidence>
<organism evidence="2 3">
    <name type="scientific">Devosia honganensis</name>
    <dbReference type="NCBI Taxonomy" id="1610527"/>
    <lineage>
        <taxon>Bacteria</taxon>
        <taxon>Pseudomonadati</taxon>
        <taxon>Pseudomonadota</taxon>
        <taxon>Alphaproteobacteria</taxon>
        <taxon>Hyphomicrobiales</taxon>
        <taxon>Devosiaceae</taxon>
        <taxon>Devosia</taxon>
    </lineage>
</organism>
<dbReference type="RefSeq" id="WP_380095381.1">
    <property type="nucleotide sequence ID" value="NZ_JBHRYD010000001.1"/>
</dbReference>
<dbReference type="Gene3D" id="1.10.10.10">
    <property type="entry name" value="Winged helix-like DNA-binding domain superfamily/Winged helix DNA-binding domain"/>
    <property type="match status" value="1"/>
</dbReference>
<reference evidence="3" key="1">
    <citation type="journal article" date="2019" name="Int. J. Syst. Evol. Microbiol.">
        <title>The Global Catalogue of Microorganisms (GCM) 10K type strain sequencing project: providing services to taxonomists for standard genome sequencing and annotation.</title>
        <authorList>
            <consortium name="The Broad Institute Genomics Platform"/>
            <consortium name="The Broad Institute Genome Sequencing Center for Infectious Disease"/>
            <person name="Wu L."/>
            <person name="Ma J."/>
        </authorList>
    </citation>
    <scope>NUCLEOTIDE SEQUENCE [LARGE SCALE GENOMIC DNA]</scope>
    <source>
        <strain evidence="3">KCTC 42281</strain>
    </source>
</reference>
<dbReference type="EMBL" id="JBHRYD010000001">
    <property type="protein sequence ID" value="MFC3704077.1"/>
    <property type="molecule type" value="Genomic_DNA"/>
</dbReference>